<dbReference type="NCBIfam" id="TIGR02532">
    <property type="entry name" value="IV_pilin_GFxxxE"/>
    <property type="match status" value="1"/>
</dbReference>
<accession>A0A225DIJ6</accession>
<protein>
    <recommendedName>
        <fullName evidence="1">DUF1559 domain-containing protein</fullName>
    </recommendedName>
</protein>
<organism evidence="2 3">
    <name type="scientific">Fimbriiglobus ruber</name>
    <dbReference type="NCBI Taxonomy" id="1908690"/>
    <lineage>
        <taxon>Bacteria</taxon>
        <taxon>Pseudomonadati</taxon>
        <taxon>Planctomycetota</taxon>
        <taxon>Planctomycetia</taxon>
        <taxon>Gemmatales</taxon>
        <taxon>Gemmataceae</taxon>
        <taxon>Fimbriiglobus</taxon>
    </lineage>
</organism>
<dbReference type="NCBIfam" id="TIGR04294">
    <property type="entry name" value="pre_pil_HX9DG"/>
    <property type="match status" value="1"/>
</dbReference>
<reference evidence="3" key="1">
    <citation type="submission" date="2017-06" db="EMBL/GenBank/DDBJ databases">
        <title>Genome analysis of Fimbriiglobus ruber SP5, the first member of the order Planctomycetales with confirmed chitinolytic capability.</title>
        <authorList>
            <person name="Ravin N.V."/>
            <person name="Rakitin A.L."/>
            <person name="Ivanova A.A."/>
            <person name="Beletsky A.V."/>
            <person name="Kulichevskaya I.S."/>
            <person name="Mardanov A.V."/>
            <person name="Dedysh S.N."/>
        </authorList>
    </citation>
    <scope>NUCLEOTIDE SEQUENCE [LARGE SCALE GENOMIC DNA]</scope>
    <source>
        <strain evidence="3">SP5</strain>
    </source>
</reference>
<dbReference type="RefSeq" id="WP_088255726.1">
    <property type="nucleotide sequence ID" value="NZ_NIDE01000006.1"/>
</dbReference>
<comment type="caution">
    <text evidence="2">The sequence shown here is derived from an EMBL/GenBank/DDBJ whole genome shotgun (WGS) entry which is preliminary data.</text>
</comment>
<sequence length="267" mass="28820">MYRVPAASRRASPPAFTLIELLVVIAIIAILIGLLLPAVQKVRAAAARAKCQNSLKQLGLALQNQAGVNKDTFTVSALKTNPPLGDPNVNPDLYWFGLITNNSSTPPIIDPTRGILAPFLEGNTAIVQCPMFTPDRFTLRFNVPVASYAYNDQFASWSVAGSTIVSVTNGRGTSNTIAFADSANVPFSPPYTMLTENWYLSAPIQQFPNTHFRHDGIANVGFADGHVETRTPTNNGPPSWEAPAGTALRIKEIVWDIGSDNTAFGMY</sequence>
<dbReference type="InterPro" id="IPR027558">
    <property type="entry name" value="Pre_pil_HX9DG_C"/>
</dbReference>
<dbReference type="SUPFAM" id="SSF54523">
    <property type="entry name" value="Pili subunits"/>
    <property type="match status" value="1"/>
</dbReference>
<dbReference type="EMBL" id="NIDE01000006">
    <property type="protein sequence ID" value="OWK41260.1"/>
    <property type="molecule type" value="Genomic_DNA"/>
</dbReference>
<dbReference type="AlphaFoldDB" id="A0A225DIJ6"/>
<dbReference type="PANTHER" id="PTHR30093:SF2">
    <property type="entry name" value="TYPE II SECRETION SYSTEM PROTEIN H"/>
    <property type="match status" value="1"/>
</dbReference>
<name>A0A225DIJ6_9BACT</name>
<proteinExistence type="predicted"/>
<gene>
    <name evidence="2" type="ORF">FRUB_04623</name>
</gene>
<dbReference type="PANTHER" id="PTHR30093">
    <property type="entry name" value="GENERAL SECRETION PATHWAY PROTEIN G"/>
    <property type="match status" value="1"/>
</dbReference>
<dbReference type="InterPro" id="IPR012902">
    <property type="entry name" value="N_methyl_site"/>
</dbReference>
<evidence type="ECO:0000313" key="3">
    <source>
        <dbReference type="Proteomes" id="UP000214646"/>
    </source>
</evidence>
<dbReference type="Gene3D" id="3.30.700.10">
    <property type="entry name" value="Glycoprotein, Type 4 Pilin"/>
    <property type="match status" value="1"/>
</dbReference>
<keyword evidence="3" id="KW-1185">Reference proteome</keyword>
<dbReference type="Pfam" id="PF07596">
    <property type="entry name" value="SBP_bac_10"/>
    <property type="match status" value="1"/>
</dbReference>
<evidence type="ECO:0000259" key="1">
    <source>
        <dbReference type="Pfam" id="PF07596"/>
    </source>
</evidence>
<dbReference type="Proteomes" id="UP000214646">
    <property type="component" value="Unassembled WGS sequence"/>
</dbReference>
<dbReference type="InterPro" id="IPR045584">
    <property type="entry name" value="Pilin-like"/>
</dbReference>
<feature type="domain" description="DUF1559" evidence="1">
    <location>
        <begin position="40"/>
        <end position="64"/>
    </location>
</feature>
<evidence type="ECO:0000313" key="2">
    <source>
        <dbReference type="EMBL" id="OWK41260.1"/>
    </source>
</evidence>
<dbReference type="OrthoDB" id="249920at2"/>
<dbReference type="InterPro" id="IPR011453">
    <property type="entry name" value="DUF1559"/>
</dbReference>